<keyword evidence="7 8" id="KW-0472">Membrane</keyword>
<evidence type="ECO:0000256" key="6">
    <source>
        <dbReference type="ARBA" id="ARBA00022989"/>
    </source>
</evidence>
<evidence type="ECO:0000313" key="11">
    <source>
        <dbReference type="Proteomes" id="UP000243053"/>
    </source>
</evidence>
<reference evidence="11" key="1">
    <citation type="journal article" date="2017" name="Proc. Natl. Acad. Sci. U.S.A.">
        <title>Simulation of Deepwater Horizon oil plume reveals substrate specialization within a complex community of hydrocarbon degraders.</title>
        <authorList>
            <person name="Hu P."/>
            <person name="Dubinsky E.A."/>
            <person name="Probst A.J."/>
            <person name="Wang J."/>
            <person name="Sieber C.M.K."/>
            <person name="Tom L.M."/>
            <person name="Gardinali P."/>
            <person name="Banfield J.F."/>
            <person name="Atlas R.M."/>
            <person name="Andersen G.L."/>
        </authorList>
    </citation>
    <scope>NUCLEOTIDE SEQUENCE [LARGE SCALE GENOMIC DNA]</scope>
</reference>
<dbReference type="InterPro" id="IPR009908">
    <property type="entry name" value="Methylamine_util_MauE"/>
</dbReference>
<evidence type="ECO:0000256" key="4">
    <source>
        <dbReference type="ARBA" id="ARBA00019078"/>
    </source>
</evidence>
<feature type="domain" description="Methylamine utilisation protein MauE" evidence="9">
    <location>
        <begin position="5"/>
        <end position="143"/>
    </location>
</feature>
<evidence type="ECO:0000259" key="9">
    <source>
        <dbReference type="Pfam" id="PF07291"/>
    </source>
</evidence>
<feature type="transmembrane region" description="Helical" evidence="8">
    <location>
        <begin position="59"/>
        <end position="77"/>
    </location>
</feature>
<organism evidence="10 11">
    <name type="scientific">Colwellia psychrerythraea</name>
    <name type="common">Vibrio psychroerythus</name>
    <dbReference type="NCBI Taxonomy" id="28229"/>
    <lineage>
        <taxon>Bacteria</taxon>
        <taxon>Pseudomonadati</taxon>
        <taxon>Pseudomonadota</taxon>
        <taxon>Gammaproteobacteria</taxon>
        <taxon>Alteromonadales</taxon>
        <taxon>Colwelliaceae</taxon>
        <taxon>Colwellia</taxon>
    </lineage>
</organism>
<comment type="caution">
    <text evidence="10">The sequence shown here is derived from an EMBL/GenBank/DDBJ whole genome shotgun (WGS) entry which is preliminary data.</text>
</comment>
<comment type="function">
    <text evidence="1">May be specifically involved in the processing, transport, and/or maturation of the MADH beta-subunit.</text>
</comment>
<name>A0A1Y5ERY3_COLPS</name>
<keyword evidence="5 8" id="KW-0812">Transmembrane</keyword>
<keyword evidence="6 8" id="KW-1133">Transmembrane helix</keyword>
<dbReference type="Pfam" id="PF07291">
    <property type="entry name" value="MauE"/>
    <property type="match status" value="1"/>
</dbReference>
<dbReference type="GO" id="GO:0016020">
    <property type="term" value="C:membrane"/>
    <property type="evidence" value="ECO:0007669"/>
    <property type="project" value="UniProtKB-SubCell"/>
</dbReference>
<evidence type="ECO:0000256" key="3">
    <source>
        <dbReference type="ARBA" id="ARBA00004856"/>
    </source>
</evidence>
<evidence type="ECO:0000256" key="2">
    <source>
        <dbReference type="ARBA" id="ARBA00004141"/>
    </source>
</evidence>
<dbReference type="GO" id="GO:0030416">
    <property type="term" value="P:methylamine metabolic process"/>
    <property type="evidence" value="ECO:0007669"/>
    <property type="project" value="InterPro"/>
</dbReference>
<evidence type="ECO:0000256" key="5">
    <source>
        <dbReference type="ARBA" id="ARBA00022692"/>
    </source>
</evidence>
<dbReference type="AlphaFoldDB" id="A0A1Y5ERY3"/>
<accession>A0A1Y5ERY3</accession>
<feature type="transmembrane region" description="Helical" evidence="8">
    <location>
        <begin position="151"/>
        <end position="170"/>
    </location>
</feature>
<evidence type="ECO:0000256" key="7">
    <source>
        <dbReference type="ARBA" id="ARBA00023136"/>
    </source>
</evidence>
<dbReference type="EMBL" id="MAAF01000025">
    <property type="protein sequence ID" value="OUR83804.1"/>
    <property type="molecule type" value="Genomic_DNA"/>
</dbReference>
<sequence length="185" mass="20176">MSYVFSDASALFLMWVFAQAGLHKVQSVNGLYYANLIAQYLNLQAYIDHNIQAKSQLKLLAKAIGLIEVTLALVLVIPSTRAIAAMLAIVILMSYLLLMAYQIVQGKKNLDCGCMGPAGQINISGSLLLRNGIFSVLALLCLAPGNNFFTSAMVMTIIISLVMILLNLTFEQLIVNAQRLKVLSH</sequence>
<comment type="pathway">
    <text evidence="3">One-carbon metabolism; methylamine degradation.</text>
</comment>
<feature type="transmembrane region" description="Helical" evidence="8">
    <location>
        <begin position="83"/>
        <end position="104"/>
    </location>
</feature>
<protein>
    <recommendedName>
        <fullName evidence="4">Methylamine utilization protein MauE</fullName>
    </recommendedName>
</protein>
<dbReference type="Proteomes" id="UP000243053">
    <property type="component" value="Unassembled WGS sequence"/>
</dbReference>
<comment type="subcellular location">
    <subcellularLocation>
        <location evidence="2">Membrane</location>
        <topology evidence="2">Multi-pass membrane protein</topology>
    </subcellularLocation>
</comment>
<dbReference type="UniPathway" id="UPA00895"/>
<proteinExistence type="predicted"/>
<evidence type="ECO:0000313" key="10">
    <source>
        <dbReference type="EMBL" id="OUR83804.1"/>
    </source>
</evidence>
<gene>
    <name evidence="10" type="ORF">A9Q75_04055</name>
</gene>
<evidence type="ECO:0000256" key="1">
    <source>
        <dbReference type="ARBA" id="ARBA00003475"/>
    </source>
</evidence>
<feature type="transmembrane region" description="Helical" evidence="8">
    <location>
        <begin position="125"/>
        <end position="145"/>
    </location>
</feature>
<evidence type="ECO:0000256" key="8">
    <source>
        <dbReference type="SAM" id="Phobius"/>
    </source>
</evidence>